<evidence type="ECO:0000259" key="4">
    <source>
        <dbReference type="PROSITE" id="PS01124"/>
    </source>
</evidence>
<dbReference type="Pfam" id="PF12833">
    <property type="entry name" value="HTH_18"/>
    <property type="match status" value="1"/>
</dbReference>
<dbReference type="PROSITE" id="PS00041">
    <property type="entry name" value="HTH_ARAC_FAMILY_1"/>
    <property type="match status" value="1"/>
</dbReference>
<dbReference type="AlphaFoldDB" id="A8I3L0"/>
<keyword evidence="2" id="KW-0238">DNA-binding</keyword>
<reference evidence="5 6" key="3">
    <citation type="journal article" date="2008" name="BMC Genomics">
        <title>The genome of the versatile nitrogen fixer Azorhizobium caulinodans ORS571.</title>
        <authorList>
            <person name="Lee KB."/>
            <person name="Backer P.D."/>
            <person name="Aono T."/>
            <person name="Liu CT."/>
            <person name="Suzuki S."/>
            <person name="Suzuki T."/>
            <person name="Kaneko T."/>
            <person name="Yamada M."/>
            <person name="Tabata S."/>
            <person name="Kupfer D.M."/>
            <person name="Najar F.Z."/>
            <person name="Wiley G.B."/>
            <person name="Roe B."/>
            <person name="Binnewies T.T."/>
            <person name="Ussery D.W."/>
            <person name="D'Haeze W."/>
            <person name="Herder J.D."/>
            <person name="Gevers D."/>
            <person name="Vereecke D."/>
            <person name="Holsters M."/>
            <person name="Oyaizu H."/>
        </authorList>
    </citation>
    <scope>NUCLEOTIDE SEQUENCE [LARGE SCALE GENOMIC DNA]</scope>
    <source>
        <strain evidence="6">ATCC 43989 / DSM 5975 / JCM 20966 / LMG 6465 / NBRC 14845 / NCIMB 13405 / ORS 571</strain>
    </source>
</reference>
<reference evidence="5 6" key="6">
    <citation type="journal article" date="2011" name="Appl. Environ. Microbiol.">
        <title>Involvement of the azorhizobial chromosome partition gene (parA) in the onset of bacteroid differentiation during Sesbania rostrata stem nodule development.</title>
        <authorList>
            <person name="Liu CT."/>
            <person name="Lee KB."/>
            <person name="Wang YS."/>
            <person name="Peng MH."/>
            <person name="Lee KT."/>
            <person name="Suzuki S."/>
            <person name="Suzuki T."/>
            <person name="Oyaizu H."/>
        </authorList>
    </citation>
    <scope>NUCLEOTIDE SEQUENCE [LARGE SCALE GENOMIC DNA]</scope>
    <source>
        <strain evidence="6">ATCC 43989 / DSM 5975 / JCM 20966 / LMG 6465 / NBRC 14845 / NCIMB 13405 / ORS 571</strain>
    </source>
</reference>
<accession>A8I3L0</accession>
<gene>
    <name evidence="5" type="ordered locus">AZC_1627</name>
</gene>
<dbReference type="HOGENOM" id="CLU_000445_88_4_5"/>
<dbReference type="GO" id="GO:0003700">
    <property type="term" value="F:DNA-binding transcription factor activity"/>
    <property type="evidence" value="ECO:0007669"/>
    <property type="project" value="InterPro"/>
</dbReference>
<dbReference type="eggNOG" id="COG2207">
    <property type="taxonomic scope" value="Bacteria"/>
</dbReference>
<dbReference type="InterPro" id="IPR018062">
    <property type="entry name" value="HTH_AraC-typ_CS"/>
</dbReference>
<dbReference type="STRING" id="438753.AZC_1627"/>
<reference evidence="5 6" key="1">
    <citation type="journal article" date="2007" name="Appl. Environ. Microbiol.">
        <title>Rhizobial factors required for stem nodule maturation and maintenance in Sesbania rostrata-Azorhizobium caulinodans ORS571 symbiosis.</title>
        <authorList>
            <person name="Suzuki S."/>
            <person name="Aono T."/>
            <person name="Lee KB."/>
            <person name="Suzuki T."/>
            <person name="Liu CT."/>
            <person name="Miwa H."/>
            <person name="Wakao S."/>
            <person name="Iki T."/>
            <person name="Oyaizu H."/>
        </authorList>
    </citation>
    <scope>NUCLEOTIDE SEQUENCE [LARGE SCALE GENOMIC DNA]</scope>
    <source>
        <strain evidence="6">ATCC 43989 / DSM 5975 / JCM 20966 / LMG 6465 / NBRC 14845 / NCIMB 13405 / ORS 571</strain>
    </source>
</reference>
<dbReference type="PANTHER" id="PTHR46796:SF14">
    <property type="entry name" value="TRANSCRIPTIONAL REGULATORY PROTEIN"/>
    <property type="match status" value="1"/>
</dbReference>
<sequence>MLCRYAREMAGMFKPRMTSSREGITVLEDLRWRRWNGAVADVWHAACEAGAHGYYVAKDPRLFVVLERSGGGSDLKLSPGANEVVASRAEHHLTFVPAGMPLWSRIDAPMTIRHLDIHFDVDTLSSRIGEELDADRLSTPRLRFTDARMMSLARLIAAECMDGDGHHDLYGDGLIVALFIDLMQLARVPERKRGALAPWQLRRVTDFIEANCLRNIRLQELAELAELSQSYFSHAFKAATGLAPYQWHTQARLKRVQQMLAGDMPLTDIAAAAGFADQAHLTRVFRRAFGQTPGAWRRGLRAN</sequence>
<evidence type="ECO:0000256" key="1">
    <source>
        <dbReference type="ARBA" id="ARBA00023015"/>
    </source>
</evidence>
<reference evidence="6" key="2">
    <citation type="submission" date="2007-04" db="EMBL/GenBank/DDBJ databases">
        <title>Complete genome sequence of the nitrogen-fixing bacterium Azorhizobium caulinodans ORS571.</title>
        <authorList>
            <person name="Lee K.B."/>
            <person name="Backer P.D."/>
            <person name="Aono T."/>
            <person name="Liu C.T."/>
            <person name="Suzuki S."/>
            <person name="Suzuki T."/>
            <person name="Kaneko T."/>
            <person name="Yamada M."/>
            <person name="Tabata S."/>
            <person name="Kupfer D.M."/>
            <person name="Najar F.Z."/>
            <person name="Wiley G.B."/>
            <person name="Roe B."/>
            <person name="Binnewies T."/>
            <person name="Ussery D."/>
            <person name="Vereecke D."/>
            <person name="Gevers D."/>
            <person name="Holsters M."/>
            <person name="Oyaizu H."/>
        </authorList>
    </citation>
    <scope>NUCLEOTIDE SEQUENCE [LARGE SCALE GENOMIC DNA]</scope>
    <source>
        <strain evidence="6">ATCC 43989 / DSM 5975 / JCM 20966 / LMG 6465 / NBRC 14845 / NCIMB 13405 / ORS 571</strain>
    </source>
</reference>
<dbReference type="KEGG" id="azc:AZC_1627"/>
<keyword evidence="1" id="KW-0805">Transcription regulation</keyword>
<dbReference type="InterPro" id="IPR050204">
    <property type="entry name" value="AraC_XylS_family_regulators"/>
</dbReference>
<dbReference type="InterPro" id="IPR018060">
    <property type="entry name" value="HTH_AraC"/>
</dbReference>
<protein>
    <submittedName>
        <fullName evidence="5">Putative transcriptional regulator</fullName>
    </submittedName>
</protein>
<proteinExistence type="predicted"/>
<keyword evidence="3" id="KW-0804">Transcription</keyword>
<evidence type="ECO:0000313" key="6">
    <source>
        <dbReference type="Proteomes" id="UP000000270"/>
    </source>
</evidence>
<evidence type="ECO:0000256" key="2">
    <source>
        <dbReference type="ARBA" id="ARBA00023125"/>
    </source>
</evidence>
<dbReference type="GO" id="GO:0043565">
    <property type="term" value="F:sequence-specific DNA binding"/>
    <property type="evidence" value="ECO:0007669"/>
    <property type="project" value="InterPro"/>
</dbReference>
<organism evidence="5 6">
    <name type="scientific">Azorhizobium caulinodans (strain ATCC 43989 / DSM 5975 / JCM 20966 / LMG 6465 / NBRC 14845 / NCIMB 13405 / ORS 571)</name>
    <dbReference type="NCBI Taxonomy" id="438753"/>
    <lineage>
        <taxon>Bacteria</taxon>
        <taxon>Pseudomonadati</taxon>
        <taxon>Pseudomonadota</taxon>
        <taxon>Alphaproteobacteria</taxon>
        <taxon>Hyphomicrobiales</taxon>
        <taxon>Xanthobacteraceae</taxon>
        <taxon>Azorhizobium</taxon>
    </lineage>
</organism>
<reference evidence="5 6" key="4">
    <citation type="journal article" date="2009" name="Appl. Environ. Microbiol.">
        <title>Comparative genome-wide transcriptional profiling of Azorhizobium caulinodans ORS571 grown under free-living and symbiotic conditions.</title>
        <authorList>
            <person name="Tsukada S."/>
            <person name="Aono T."/>
            <person name="Akiba N."/>
            <person name="Lee KB."/>
            <person name="Liu CT."/>
            <person name="Toyazaki H."/>
            <person name="Oyaizu H."/>
        </authorList>
    </citation>
    <scope>NUCLEOTIDE SEQUENCE [LARGE SCALE GENOMIC DNA]</scope>
    <source>
        <strain evidence="6">ATCC 43989 / DSM 5975 / JCM 20966 / LMG 6465 / NBRC 14845 / NCIMB 13405 / ORS 571</strain>
    </source>
</reference>
<evidence type="ECO:0000256" key="3">
    <source>
        <dbReference type="ARBA" id="ARBA00023163"/>
    </source>
</evidence>
<dbReference type="PROSITE" id="PS01124">
    <property type="entry name" value="HTH_ARAC_FAMILY_2"/>
    <property type="match status" value="1"/>
</dbReference>
<name>A8I3L0_AZOC5</name>
<dbReference type="SUPFAM" id="SSF46689">
    <property type="entry name" value="Homeodomain-like"/>
    <property type="match status" value="2"/>
</dbReference>
<evidence type="ECO:0000313" key="5">
    <source>
        <dbReference type="EMBL" id="BAF87625.1"/>
    </source>
</evidence>
<dbReference type="InterPro" id="IPR009057">
    <property type="entry name" value="Homeodomain-like_sf"/>
</dbReference>
<feature type="domain" description="HTH araC/xylS-type" evidence="4">
    <location>
        <begin position="202"/>
        <end position="299"/>
    </location>
</feature>
<dbReference type="Gene3D" id="1.10.10.60">
    <property type="entry name" value="Homeodomain-like"/>
    <property type="match status" value="2"/>
</dbReference>
<dbReference type="PANTHER" id="PTHR46796">
    <property type="entry name" value="HTH-TYPE TRANSCRIPTIONAL ACTIVATOR RHAS-RELATED"/>
    <property type="match status" value="1"/>
</dbReference>
<dbReference type="Proteomes" id="UP000000270">
    <property type="component" value="Chromosome"/>
</dbReference>
<dbReference type="EMBL" id="AP009384">
    <property type="protein sequence ID" value="BAF87625.1"/>
    <property type="molecule type" value="Genomic_DNA"/>
</dbReference>
<reference evidence="5 6" key="5">
    <citation type="journal article" date="2010" name="Appl. Environ. Microbiol.">
        <title>phrR-like gene praR of Azorhizobium caulinodans ORS571 is essential for symbiosis with Sesbania rostrata and is involved in expression of reb genes.</title>
        <authorList>
            <person name="Akiba N."/>
            <person name="Aono T."/>
            <person name="Toyazaki H."/>
            <person name="Sato S."/>
            <person name="Oyaizu H."/>
        </authorList>
    </citation>
    <scope>NUCLEOTIDE SEQUENCE [LARGE SCALE GENOMIC DNA]</scope>
    <source>
        <strain evidence="6">ATCC 43989 / DSM 5975 / JCM 20966 / LMG 6465 / NBRC 14845 / NCIMB 13405 / ORS 571</strain>
    </source>
</reference>
<keyword evidence="6" id="KW-1185">Reference proteome</keyword>
<dbReference type="SMART" id="SM00342">
    <property type="entry name" value="HTH_ARAC"/>
    <property type="match status" value="1"/>
</dbReference>